<protein>
    <submittedName>
        <fullName evidence="2">Thioredoxin 1</fullName>
    </submittedName>
</protein>
<dbReference type="PANTHER" id="PTHR45663">
    <property type="entry name" value="GEO12009P1"/>
    <property type="match status" value="1"/>
</dbReference>
<dbReference type="Gene3D" id="3.40.30.10">
    <property type="entry name" value="Glutaredoxin"/>
    <property type="match status" value="1"/>
</dbReference>
<reference evidence="2 3" key="1">
    <citation type="submission" date="2016-10" db="EMBL/GenBank/DDBJ databases">
        <authorList>
            <person name="Varghese N."/>
            <person name="Submissions S."/>
        </authorList>
    </citation>
    <scope>NUCLEOTIDE SEQUENCE [LARGE SCALE GENOMIC DNA]</scope>
    <source>
        <strain evidence="2 3">BS2777</strain>
    </source>
</reference>
<organism evidence="2 3">
    <name type="scientific">Pseudomonas rhodesiae</name>
    <dbReference type="NCBI Taxonomy" id="76760"/>
    <lineage>
        <taxon>Bacteria</taxon>
        <taxon>Pseudomonadati</taxon>
        <taxon>Pseudomonadota</taxon>
        <taxon>Gammaproteobacteria</taxon>
        <taxon>Pseudomonadales</taxon>
        <taxon>Pseudomonadaceae</taxon>
        <taxon>Pseudomonas</taxon>
    </lineage>
</organism>
<dbReference type="CDD" id="cd02947">
    <property type="entry name" value="TRX_family"/>
    <property type="match status" value="1"/>
</dbReference>
<dbReference type="InterPro" id="IPR013766">
    <property type="entry name" value="Thioredoxin_domain"/>
</dbReference>
<evidence type="ECO:0000313" key="2">
    <source>
        <dbReference type="EMBL" id="SDV04659.1"/>
    </source>
</evidence>
<keyword evidence="3" id="KW-1185">Reference proteome</keyword>
<sequence length="86" mass="9985">MTRSLIKEVSDANFDRQVLQALGPVLVYYWNNSCGHLPYLEQMAEDYLGRLTIVTLNVDDHCVTPARYGVHEVPTLMLFKDHRRHL</sequence>
<dbReference type="Proteomes" id="UP000182085">
    <property type="component" value="Chromosome I"/>
</dbReference>
<name>A0AAE8HC84_9PSED</name>
<evidence type="ECO:0000259" key="1">
    <source>
        <dbReference type="Pfam" id="PF00085"/>
    </source>
</evidence>
<dbReference type="GO" id="GO:0045454">
    <property type="term" value="P:cell redox homeostasis"/>
    <property type="evidence" value="ECO:0007669"/>
    <property type="project" value="TreeGrafter"/>
</dbReference>
<dbReference type="Pfam" id="PF00085">
    <property type="entry name" value="Thioredoxin"/>
    <property type="match status" value="1"/>
</dbReference>
<evidence type="ECO:0000313" key="3">
    <source>
        <dbReference type="Proteomes" id="UP000182085"/>
    </source>
</evidence>
<dbReference type="RefSeq" id="WP_047882203.1">
    <property type="nucleotide sequence ID" value="NZ_BAAAEG010000001.1"/>
</dbReference>
<dbReference type="EMBL" id="LT629801">
    <property type="protein sequence ID" value="SDV04659.1"/>
    <property type="molecule type" value="Genomic_DNA"/>
</dbReference>
<accession>A0AAE8HC84</accession>
<proteinExistence type="predicted"/>
<dbReference type="InterPro" id="IPR036249">
    <property type="entry name" value="Thioredoxin-like_sf"/>
</dbReference>
<dbReference type="GO" id="GO:0015035">
    <property type="term" value="F:protein-disulfide reductase activity"/>
    <property type="evidence" value="ECO:0007669"/>
    <property type="project" value="TreeGrafter"/>
</dbReference>
<gene>
    <name evidence="2" type="ORF">SAMN04490209_2263</name>
</gene>
<dbReference type="AlphaFoldDB" id="A0AAE8HC84"/>
<dbReference type="GO" id="GO:0005829">
    <property type="term" value="C:cytosol"/>
    <property type="evidence" value="ECO:0007669"/>
    <property type="project" value="TreeGrafter"/>
</dbReference>
<dbReference type="PANTHER" id="PTHR45663:SF11">
    <property type="entry name" value="GEO12009P1"/>
    <property type="match status" value="1"/>
</dbReference>
<feature type="domain" description="Thioredoxin" evidence="1">
    <location>
        <begin position="7"/>
        <end position="82"/>
    </location>
</feature>
<dbReference type="SUPFAM" id="SSF52833">
    <property type="entry name" value="Thioredoxin-like"/>
    <property type="match status" value="1"/>
</dbReference>